<protein>
    <recommendedName>
        <fullName evidence="2">RIN4 pathogenic type III effector avirulence factor Avr cleavage site domain-containing protein</fullName>
    </recommendedName>
</protein>
<dbReference type="Pfam" id="PF05627">
    <property type="entry name" value="AvrRpt-cleavage"/>
    <property type="match status" value="1"/>
</dbReference>
<proteinExistence type="predicted"/>
<dbReference type="EMBL" id="JBAMMX010000018">
    <property type="protein sequence ID" value="KAK6922914.1"/>
    <property type="molecule type" value="Genomic_DNA"/>
</dbReference>
<feature type="compositionally biased region" description="Polar residues" evidence="1">
    <location>
        <begin position="60"/>
        <end position="82"/>
    </location>
</feature>
<evidence type="ECO:0000313" key="3">
    <source>
        <dbReference type="EMBL" id="KAK6922914.1"/>
    </source>
</evidence>
<dbReference type="InterPro" id="IPR008700">
    <property type="entry name" value="TypeIII_avirulence_cleave"/>
</dbReference>
<dbReference type="PANTHER" id="PTHR33882:SF2">
    <property type="entry name" value="EXPRESSED PROTEIN"/>
    <property type="match status" value="1"/>
</dbReference>
<dbReference type="AlphaFoldDB" id="A0AAN8UY17"/>
<feature type="domain" description="RIN4 pathogenic type III effector avirulence factor Avr cleavage site" evidence="2">
    <location>
        <begin position="12"/>
        <end position="41"/>
    </location>
</feature>
<evidence type="ECO:0000259" key="2">
    <source>
        <dbReference type="Pfam" id="PF05627"/>
    </source>
</evidence>
<name>A0AAN8UY17_9MAGN</name>
<gene>
    <name evidence="3" type="ORF">RJ641_011218</name>
</gene>
<dbReference type="Proteomes" id="UP001370490">
    <property type="component" value="Unassembled WGS sequence"/>
</dbReference>
<reference evidence="3 4" key="1">
    <citation type="submission" date="2023-12" db="EMBL/GenBank/DDBJ databases">
        <title>A high-quality genome assembly for Dillenia turbinata (Dilleniales).</title>
        <authorList>
            <person name="Chanderbali A."/>
        </authorList>
    </citation>
    <scope>NUCLEOTIDE SEQUENCE [LARGE SCALE GENOMIC DNA]</scope>
    <source>
        <strain evidence="3">LSX21</strain>
        <tissue evidence="3">Leaf</tissue>
    </source>
</reference>
<evidence type="ECO:0000313" key="4">
    <source>
        <dbReference type="Proteomes" id="UP001370490"/>
    </source>
</evidence>
<sequence>MEDRKEKSAVWLSVPQFGDWDHKGEVPDYSLDFSKIREMRKQHKRDVSRASLGNEEELMASTTSDSKAHLNDQQNFHRNNSPTDEESIWFLNYASKLVGNT</sequence>
<comment type="caution">
    <text evidence="3">The sequence shown here is derived from an EMBL/GenBank/DDBJ whole genome shotgun (WGS) entry which is preliminary data.</text>
</comment>
<organism evidence="3 4">
    <name type="scientific">Dillenia turbinata</name>
    <dbReference type="NCBI Taxonomy" id="194707"/>
    <lineage>
        <taxon>Eukaryota</taxon>
        <taxon>Viridiplantae</taxon>
        <taxon>Streptophyta</taxon>
        <taxon>Embryophyta</taxon>
        <taxon>Tracheophyta</taxon>
        <taxon>Spermatophyta</taxon>
        <taxon>Magnoliopsida</taxon>
        <taxon>eudicotyledons</taxon>
        <taxon>Gunneridae</taxon>
        <taxon>Pentapetalae</taxon>
        <taxon>Dilleniales</taxon>
        <taxon>Dilleniaceae</taxon>
        <taxon>Dillenia</taxon>
    </lineage>
</organism>
<evidence type="ECO:0000256" key="1">
    <source>
        <dbReference type="SAM" id="MobiDB-lite"/>
    </source>
</evidence>
<keyword evidence="4" id="KW-1185">Reference proteome</keyword>
<accession>A0AAN8UY17</accession>
<dbReference type="PANTHER" id="PTHR33882">
    <property type="entry name" value="PATHOGENIC TYPE III EFFECTOR AVIRULENCE FACTOR AVR AVRRPT-CLEAVAGE: CLEAVAGE SITE PROTEIN"/>
    <property type="match status" value="1"/>
</dbReference>
<feature type="region of interest" description="Disordered" evidence="1">
    <location>
        <begin position="43"/>
        <end position="83"/>
    </location>
</feature>